<organism evidence="4 5">
    <name type="scientific">Trueperella pecoris</name>
    <dbReference type="NCBI Taxonomy" id="2733571"/>
    <lineage>
        <taxon>Bacteria</taxon>
        <taxon>Bacillati</taxon>
        <taxon>Actinomycetota</taxon>
        <taxon>Actinomycetes</taxon>
        <taxon>Actinomycetales</taxon>
        <taxon>Actinomycetaceae</taxon>
        <taxon>Trueperella</taxon>
    </lineage>
</organism>
<evidence type="ECO:0000256" key="1">
    <source>
        <dbReference type="PIRSR" id="PIRSR037031-50"/>
    </source>
</evidence>
<reference evidence="4 5" key="1">
    <citation type="submission" date="2020-10" db="EMBL/GenBank/DDBJ databases">
        <title>Trueperella pecoris sp. nov. isolated from bovine and porcine specimens.</title>
        <authorList>
            <person name="Schoenecker L."/>
            <person name="Schnydrig P."/>
            <person name="Brodard I."/>
            <person name="Thomann A."/>
            <person name="Hemphill A."/>
            <person name="Rodriguez-Campos S."/>
            <person name="Perreten V."/>
            <person name="Jores J."/>
            <person name="Kittl S."/>
        </authorList>
    </citation>
    <scope>NUCLEOTIDE SEQUENCE [LARGE SCALE GENOMIC DNA]</scope>
    <source>
        <strain evidence="4 5">19OD0592</strain>
    </source>
</reference>
<dbReference type="Proteomes" id="UP000594961">
    <property type="component" value="Chromosome"/>
</dbReference>
<dbReference type="InterPro" id="IPR012336">
    <property type="entry name" value="Thioredoxin-like_fold"/>
</dbReference>
<name>A0A7M1R0B1_9ACTO</name>
<gene>
    <name evidence="4" type="ORF">INS90_07800</name>
</gene>
<dbReference type="RefSeq" id="WP_193327126.1">
    <property type="nucleotide sequence ID" value="NZ_CP053291.1"/>
</dbReference>
<evidence type="ECO:0000313" key="5">
    <source>
        <dbReference type="Proteomes" id="UP000594961"/>
    </source>
</evidence>
<dbReference type="Gene3D" id="3.40.30.10">
    <property type="entry name" value="Glutaredoxin"/>
    <property type="match status" value="1"/>
</dbReference>
<accession>A0A8A5U2P6</accession>
<evidence type="ECO:0000313" key="4">
    <source>
        <dbReference type="EMBL" id="QOR47164.1"/>
    </source>
</evidence>
<dbReference type="AlphaFoldDB" id="A0A7M1R0B1"/>
<dbReference type="InterPro" id="IPR005243">
    <property type="entry name" value="THIRX-like_proc"/>
</dbReference>
<proteinExistence type="predicted"/>
<dbReference type="PANTHER" id="PTHR36450:SF1">
    <property type="entry name" value="THIOREDOXIN"/>
    <property type="match status" value="1"/>
</dbReference>
<keyword evidence="2" id="KW-1015">Disulfide bond</keyword>
<dbReference type="InterPro" id="IPR036249">
    <property type="entry name" value="Thioredoxin-like_sf"/>
</dbReference>
<accession>A0A7M1R0B1</accession>
<dbReference type="PANTHER" id="PTHR36450">
    <property type="entry name" value="THIOREDOXIN"/>
    <property type="match status" value="1"/>
</dbReference>
<dbReference type="SUPFAM" id="SSF52833">
    <property type="entry name" value="Thioredoxin-like"/>
    <property type="match status" value="1"/>
</dbReference>
<dbReference type="EMBL" id="CP063212">
    <property type="protein sequence ID" value="QOR47164.1"/>
    <property type="molecule type" value="Genomic_DNA"/>
</dbReference>
<evidence type="ECO:0000259" key="3">
    <source>
        <dbReference type="Pfam" id="PF13192"/>
    </source>
</evidence>
<evidence type="ECO:0000256" key="2">
    <source>
        <dbReference type="PIRSR" id="PIRSR037031-51"/>
    </source>
</evidence>
<feature type="domain" description="Thioredoxin-like fold" evidence="3">
    <location>
        <begin position="1"/>
        <end position="76"/>
    </location>
</feature>
<dbReference type="NCBIfam" id="TIGR00412">
    <property type="entry name" value="redox_disulf_2"/>
    <property type="match status" value="1"/>
</dbReference>
<sequence>MDITILGPGCRNCINLENETRKAVDSLGLDATINHVTDYAQIMSYGIMATPGLVIDGEVVVSGRVPKAKEIEQLLQR</sequence>
<feature type="active site" description="Nucleophile" evidence="1">
    <location>
        <position position="10"/>
    </location>
</feature>
<feature type="disulfide bond" description="Redox-active" evidence="2">
    <location>
        <begin position="10"/>
        <end position="13"/>
    </location>
</feature>
<dbReference type="PIRSF" id="PIRSF037031">
    <property type="entry name" value="Redox_disulphide_2"/>
    <property type="match status" value="1"/>
</dbReference>
<keyword evidence="2" id="KW-0676">Redox-active center</keyword>
<protein>
    <submittedName>
        <fullName evidence="4">TM0996/MTH895 family glutaredoxin-like protein</fullName>
    </submittedName>
</protein>
<feature type="active site" description="Nucleophile" evidence="1">
    <location>
        <position position="13"/>
    </location>
</feature>
<dbReference type="Pfam" id="PF13192">
    <property type="entry name" value="Thioredoxin_3"/>
    <property type="match status" value="1"/>
</dbReference>